<dbReference type="VEuPathDB" id="PlasmoDB:POWCR01_000100200"/>
<organism evidence="2 3">
    <name type="scientific">Plasmodium ovale</name>
    <name type="common">malaria parasite P. ovale</name>
    <dbReference type="NCBI Taxonomy" id="36330"/>
    <lineage>
        <taxon>Eukaryota</taxon>
        <taxon>Sar</taxon>
        <taxon>Alveolata</taxon>
        <taxon>Apicomplexa</taxon>
        <taxon>Aconoidasida</taxon>
        <taxon>Haemosporida</taxon>
        <taxon>Plasmodiidae</taxon>
        <taxon>Plasmodium</taxon>
        <taxon>Plasmodium (Plasmodium)</taxon>
    </lineage>
</organism>
<name>A0A1C3KHN6_PLAOA</name>
<keyword evidence="1" id="KW-0812">Transmembrane</keyword>
<reference evidence="2 3" key="1">
    <citation type="submission" date="2016-06" db="EMBL/GenBank/DDBJ databases">
        <authorList>
            <consortium name="Pathogen Informatics"/>
        </authorList>
    </citation>
    <scope>NUCLEOTIDE SEQUENCE [LARGE SCALE GENOMIC DNA]</scope>
</reference>
<sequence length="233" mass="26491">MMEDLSQCRQLIGSNQFSSILAGDFKDICKCFEGNGQPDNSECDCSAIRDNEKFTNAVEEFQTCHGPVTDSQSSMASNFKYITKECYRTSLRNILNSLGKDKICNVDITPLKEKGEQMLTVMDTVGGTVNGAFELLEKAKKIFYDGKSFFSKLIINFPGYNILYPVGVVVFILMVVIGIFYSIFKLFRCIFCPSRKENDEINNEQMKYLQEQYNRTLQTSAQLNNYLIGYQNA</sequence>
<dbReference type="VEuPathDB" id="PlasmoDB:PocGH01_00079100"/>
<feature type="transmembrane region" description="Helical" evidence="1">
    <location>
        <begin position="162"/>
        <end position="184"/>
    </location>
</feature>
<evidence type="ECO:0008006" key="4">
    <source>
        <dbReference type="Google" id="ProtNLM"/>
    </source>
</evidence>
<dbReference type="OrthoDB" id="10332917at2759"/>
<evidence type="ECO:0000256" key="1">
    <source>
        <dbReference type="SAM" id="Phobius"/>
    </source>
</evidence>
<accession>A0A1C3KHN6</accession>
<dbReference type="EMBL" id="FLRJ01000306">
    <property type="protein sequence ID" value="SBT73290.1"/>
    <property type="molecule type" value="Genomic_DNA"/>
</dbReference>
<evidence type="ECO:0000313" key="3">
    <source>
        <dbReference type="Proteomes" id="UP000243200"/>
    </source>
</evidence>
<keyword evidence="1" id="KW-0472">Membrane</keyword>
<dbReference type="Proteomes" id="UP000243200">
    <property type="component" value="Unassembled WGS sequence"/>
</dbReference>
<keyword evidence="1" id="KW-1133">Transmembrane helix</keyword>
<dbReference type="AlphaFoldDB" id="A0A1C3KHN6"/>
<gene>
    <name evidence="2" type="primary">PowCR01_000100200</name>
    <name evidence="2" type="ORF">POWCR01_000100200</name>
</gene>
<proteinExistence type="predicted"/>
<protein>
    <recommendedName>
        <fullName evidence="4">PIR protein</fullName>
    </recommendedName>
</protein>
<evidence type="ECO:0000313" key="2">
    <source>
        <dbReference type="EMBL" id="SBT73290.1"/>
    </source>
</evidence>